<name>A0A5C4NF60_9RHOB</name>
<keyword evidence="2" id="KW-1185">Reference proteome</keyword>
<evidence type="ECO:0000313" key="1">
    <source>
        <dbReference type="EMBL" id="TNC73414.1"/>
    </source>
</evidence>
<comment type="caution">
    <text evidence="1">The sequence shown here is derived from an EMBL/GenBank/DDBJ whole genome shotgun (WGS) entry which is preliminary data.</text>
</comment>
<reference evidence="1 2" key="1">
    <citation type="submission" date="2019-06" db="EMBL/GenBank/DDBJ databases">
        <authorList>
            <person name="Jiang L."/>
        </authorList>
    </citation>
    <scope>NUCLEOTIDE SEQUENCE [LARGE SCALE GENOMIC DNA]</scope>
    <source>
        <strain evidence="1 2">YIM 48858</strain>
    </source>
</reference>
<organism evidence="1 2">
    <name type="scientific">Rubellimicrobium roseum</name>
    <dbReference type="NCBI Taxonomy" id="687525"/>
    <lineage>
        <taxon>Bacteria</taxon>
        <taxon>Pseudomonadati</taxon>
        <taxon>Pseudomonadota</taxon>
        <taxon>Alphaproteobacteria</taxon>
        <taxon>Rhodobacterales</taxon>
        <taxon>Roseobacteraceae</taxon>
        <taxon>Rubellimicrobium</taxon>
    </lineage>
</organism>
<sequence>MTPRPTTLSAQEIEDTLTDTLQLLRSVRRTLARLLDRAEDGDGTALKDIGLKSAELETALKRAFEAEERFNAWHEKHSGLRNACEIDFAGLREEMACRLARLRDCGGEG</sequence>
<proteinExistence type="predicted"/>
<evidence type="ECO:0000313" key="2">
    <source>
        <dbReference type="Proteomes" id="UP000305709"/>
    </source>
</evidence>
<protein>
    <submittedName>
        <fullName evidence="1">Uncharacterized protein</fullName>
    </submittedName>
</protein>
<dbReference type="OrthoDB" id="7873197at2"/>
<dbReference type="Proteomes" id="UP000305709">
    <property type="component" value="Unassembled WGS sequence"/>
</dbReference>
<accession>A0A5C4NF60</accession>
<gene>
    <name evidence="1" type="ORF">FHG71_06115</name>
</gene>
<dbReference type="RefSeq" id="WP_139080737.1">
    <property type="nucleotide sequence ID" value="NZ_VDFV01000004.1"/>
</dbReference>
<dbReference type="EMBL" id="VDFV01000004">
    <property type="protein sequence ID" value="TNC73414.1"/>
    <property type="molecule type" value="Genomic_DNA"/>
</dbReference>
<dbReference type="AlphaFoldDB" id="A0A5C4NF60"/>